<protein>
    <submittedName>
        <fullName evidence="3">TolC family protein</fullName>
    </submittedName>
</protein>
<dbReference type="SUPFAM" id="SSF56954">
    <property type="entry name" value="Outer membrane efflux proteins (OEP)"/>
    <property type="match status" value="1"/>
</dbReference>
<keyword evidence="2" id="KW-0175">Coiled coil</keyword>
<dbReference type="InterPro" id="IPR003423">
    <property type="entry name" value="OMP_efflux"/>
</dbReference>
<dbReference type="Gene3D" id="1.20.1600.10">
    <property type="entry name" value="Outer membrane efflux proteins (OEP)"/>
    <property type="match status" value="1"/>
</dbReference>
<gene>
    <name evidence="3" type="ORF">HV560_00855</name>
</gene>
<name>A0ABD7A6B7_9PAST</name>
<dbReference type="PROSITE" id="PS51257">
    <property type="entry name" value="PROKAR_LIPOPROTEIN"/>
    <property type="match status" value="1"/>
</dbReference>
<dbReference type="Pfam" id="PF02321">
    <property type="entry name" value="OEP"/>
    <property type="match status" value="1"/>
</dbReference>
<reference evidence="3 4" key="1">
    <citation type="submission" date="2020-06" db="EMBL/GenBank/DDBJ databases">
        <title>Mannheimia pernigra sp. nov. isolated from bovine respiratory tract.</title>
        <authorList>
            <person name="Kuhnert P."/>
            <person name="Akarsu-Egger H."/>
        </authorList>
    </citation>
    <scope>NUCLEOTIDE SEQUENCE [LARGE SCALE GENOMIC DNA]</scope>
    <source>
        <strain evidence="3 4">17CN0883</strain>
    </source>
</reference>
<proteinExistence type="inferred from homology"/>
<evidence type="ECO:0000313" key="4">
    <source>
        <dbReference type="Proteomes" id="UP000509784"/>
    </source>
</evidence>
<organism evidence="3 4">
    <name type="scientific">Mannheimia pernigra</name>
    <dbReference type="NCBI Taxonomy" id="111844"/>
    <lineage>
        <taxon>Bacteria</taxon>
        <taxon>Pseudomonadati</taxon>
        <taxon>Pseudomonadota</taxon>
        <taxon>Gammaproteobacteria</taxon>
        <taxon>Pasteurellales</taxon>
        <taxon>Pasteurellaceae</taxon>
        <taxon>Mannheimia</taxon>
    </lineage>
</organism>
<feature type="coiled-coil region" evidence="2">
    <location>
        <begin position="341"/>
        <end position="382"/>
    </location>
</feature>
<evidence type="ECO:0000256" key="1">
    <source>
        <dbReference type="ARBA" id="ARBA00007613"/>
    </source>
</evidence>
<comment type="similarity">
    <text evidence="1">Belongs to the outer membrane factor (OMF) (TC 1.B.17) family.</text>
</comment>
<dbReference type="KEGG" id="mpeg:HV560_00855"/>
<dbReference type="Proteomes" id="UP000509784">
    <property type="component" value="Chromosome"/>
</dbReference>
<dbReference type="AlphaFoldDB" id="A0ABD7A6B7"/>
<sequence>MFMKKLLLVGSSAFLSACSQNQNDFEVSSQSCSSCSAGNVGVISSVSVSVSVSAIPLVTTNLNLENTESIPTKNYRSFLSIINSALEYNHRISSLPSVIEQRRAEAEIIHKNNYPTIQPVARYYSRTTPYIGAKASYTVWDFGSSKHKEKQGELGIDNSQLDFLIEEREVMASTVESVVKISSLVENSRLLRESIASISKLSGFADVRFNAGVSSVSESNTLNLRLAELKSELEAINIEIALNLDLLSAKLMSPITLNDIPSLYSITSQILPDLGNESLQLRQAEINKEIAFAQFQQAKSDIYPHLVLDGEVGKATNGNSIRNVGVSFQLPTSVFARSATVNAAESAYKATERKVTQIQTQLNNENKRIELETNRLNNNKNTLIGLEKKGVSAIKVFGSEFEAGSATLSDGLSAYRTLLQTRQQLISLQAQLLNLKASKIRITNGSIFNISE</sequence>
<evidence type="ECO:0000313" key="3">
    <source>
        <dbReference type="EMBL" id="QLB41498.1"/>
    </source>
</evidence>
<accession>A0ABD7A6B7</accession>
<evidence type="ECO:0000256" key="2">
    <source>
        <dbReference type="SAM" id="Coils"/>
    </source>
</evidence>
<dbReference type="PANTHER" id="PTHR30203">
    <property type="entry name" value="OUTER MEMBRANE CATION EFFLUX PROTEIN"/>
    <property type="match status" value="1"/>
</dbReference>
<dbReference type="InterPro" id="IPR010131">
    <property type="entry name" value="MdtP/NodT-like"/>
</dbReference>
<dbReference type="EMBL" id="CP055305">
    <property type="protein sequence ID" value="QLB41498.1"/>
    <property type="molecule type" value="Genomic_DNA"/>
</dbReference>